<feature type="transmembrane region" description="Helical" evidence="10">
    <location>
        <begin position="418"/>
        <end position="439"/>
    </location>
</feature>
<dbReference type="InterPro" id="IPR004772">
    <property type="entry name" value="TrkH"/>
</dbReference>
<feature type="transmembrane region" description="Helical" evidence="10">
    <location>
        <begin position="26"/>
        <end position="47"/>
    </location>
</feature>
<dbReference type="InParanoid" id="A0A140LAS7"/>
<feature type="transmembrane region" description="Helical" evidence="10">
    <location>
        <begin position="359"/>
        <end position="382"/>
    </location>
</feature>
<evidence type="ECO:0000256" key="9">
    <source>
        <dbReference type="ARBA" id="ARBA00023136"/>
    </source>
</evidence>
<keyword evidence="2" id="KW-0813">Transport</keyword>
<feature type="transmembrane region" description="Helical" evidence="10">
    <location>
        <begin position="389"/>
        <end position="412"/>
    </location>
</feature>
<comment type="caution">
    <text evidence="11">The sequence shown here is derived from an EMBL/GenBank/DDBJ whole genome shotgun (WGS) entry which is preliminary data.</text>
</comment>
<feature type="transmembrane region" description="Helical" evidence="10">
    <location>
        <begin position="87"/>
        <end position="111"/>
    </location>
</feature>
<dbReference type="Proteomes" id="UP000070427">
    <property type="component" value="Unassembled WGS sequence"/>
</dbReference>
<evidence type="ECO:0000256" key="7">
    <source>
        <dbReference type="ARBA" id="ARBA00022989"/>
    </source>
</evidence>
<keyword evidence="12" id="KW-1185">Reference proteome</keyword>
<reference evidence="11 12" key="1">
    <citation type="submission" date="2015-12" db="EMBL/GenBank/DDBJ databases">
        <title>Draft genome sequnece of Fervidicola ferrireducens strain Y170.</title>
        <authorList>
            <person name="Patel B.K."/>
        </authorList>
    </citation>
    <scope>NUCLEOTIDE SEQUENCE [LARGE SCALE GENOMIC DNA]</scope>
    <source>
        <strain evidence="11 12">Y170</strain>
    </source>
</reference>
<organism evidence="11 12">
    <name type="scientific">Fervidicola ferrireducens</name>
    <dbReference type="NCBI Taxonomy" id="520764"/>
    <lineage>
        <taxon>Bacteria</taxon>
        <taxon>Bacillati</taxon>
        <taxon>Bacillota</taxon>
        <taxon>Clostridia</taxon>
        <taxon>Thermosediminibacterales</taxon>
        <taxon>Thermosediminibacteraceae</taxon>
        <taxon>Fervidicola</taxon>
    </lineage>
</organism>
<protein>
    <submittedName>
        <fullName evidence="11">Ktr system potassium uptake protein B</fullName>
    </submittedName>
</protein>
<keyword evidence="5 10" id="KW-0812">Transmembrane</keyword>
<accession>A0A140LAS7</accession>
<dbReference type="EMBL" id="LOED01000009">
    <property type="protein sequence ID" value="KXG77652.1"/>
    <property type="molecule type" value="Genomic_DNA"/>
</dbReference>
<evidence type="ECO:0000256" key="5">
    <source>
        <dbReference type="ARBA" id="ARBA00022692"/>
    </source>
</evidence>
<keyword evidence="9 10" id="KW-0472">Membrane</keyword>
<dbReference type="AlphaFoldDB" id="A0A140LAS7"/>
<keyword evidence="4" id="KW-0633">Potassium transport</keyword>
<evidence type="ECO:0000256" key="10">
    <source>
        <dbReference type="SAM" id="Phobius"/>
    </source>
</evidence>
<evidence type="ECO:0000256" key="1">
    <source>
        <dbReference type="ARBA" id="ARBA00004651"/>
    </source>
</evidence>
<evidence type="ECO:0000256" key="2">
    <source>
        <dbReference type="ARBA" id="ARBA00022448"/>
    </source>
</evidence>
<feature type="transmembrane region" description="Helical" evidence="10">
    <location>
        <begin position="203"/>
        <end position="229"/>
    </location>
</feature>
<keyword evidence="8" id="KW-0406">Ion transport</keyword>
<dbReference type="STRING" id="520764.AN618_10290"/>
<evidence type="ECO:0000313" key="11">
    <source>
        <dbReference type="EMBL" id="KXG77652.1"/>
    </source>
</evidence>
<dbReference type="PANTHER" id="PTHR32024:SF1">
    <property type="entry name" value="KTR SYSTEM POTASSIUM UPTAKE PROTEIN B"/>
    <property type="match status" value="1"/>
</dbReference>
<dbReference type="InterPro" id="IPR003445">
    <property type="entry name" value="Cat_transpt"/>
</dbReference>
<dbReference type="Pfam" id="PF02386">
    <property type="entry name" value="TrkH"/>
    <property type="match status" value="1"/>
</dbReference>
<feature type="transmembrane region" description="Helical" evidence="10">
    <location>
        <begin position="241"/>
        <end position="260"/>
    </location>
</feature>
<evidence type="ECO:0000256" key="6">
    <source>
        <dbReference type="ARBA" id="ARBA00022958"/>
    </source>
</evidence>
<feature type="transmembrane region" description="Helical" evidence="10">
    <location>
        <begin position="330"/>
        <end position="347"/>
    </location>
</feature>
<feature type="transmembrane region" description="Helical" evidence="10">
    <location>
        <begin position="138"/>
        <end position="159"/>
    </location>
</feature>
<evidence type="ECO:0000256" key="8">
    <source>
        <dbReference type="ARBA" id="ARBA00023065"/>
    </source>
</evidence>
<dbReference type="GO" id="GO:0005886">
    <property type="term" value="C:plasma membrane"/>
    <property type="evidence" value="ECO:0007669"/>
    <property type="project" value="UniProtKB-SubCell"/>
</dbReference>
<name>A0A140LAS7_9FIRM</name>
<gene>
    <name evidence="11" type="primary">ktrB</name>
    <name evidence="11" type="ORF">AN618_10290</name>
</gene>
<dbReference type="FunCoup" id="A0A140LAS7">
    <property type="interactions" value="196"/>
</dbReference>
<keyword evidence="7 10" id="KW-1133">Transmembrane helix</keyword>
<evidence type="ECO:0000256" key="4">
    <source>
        <dbReference type="ARBA" id="ARBA00022538"/>
    </source>
</evidence>
<keyword evidence="6" id="KW-0630">Potassium</keyword>
<evidence type="ECO:0000256" key="3">
    <source>
        <dbReference type="ARBA" id="ARBA00022475"/>
    </source>
</evidence>
<dbReference type="PANTHER" id="PTHR32024">
    <property type="entry name" value="TRK SYSTEM POTASSIUM UPTAKE PROTEIN TRKG-RELATED"/>
    <property type="match status" value="1"/>
</dbReference>
<proteinExistence type="predicted"/>
<evidence type="ECO:0000313" key="12">
    <source>
        <dbReference type="Proteomes" id="UP000070427"/>
    </source>
</evidence>
<feature type="transmembrane region" description="Helical" evidence="10">
    <location>
        <begin position="306"/>
        <end position="323"/>
    </location>
</feature>
<keyword evidence="3" id="KW-1003">Cell membrane</keyword>
<dbReference type="GO" id="GO:0015379">
    <property type="term" value="F:potassium:chloride symporter activity"/>
    <property type="evidence" value="ECO:0007669"/>
    <property type="project" value="InterPro"/>
</dbReference>
<dbReference type="RefSeq" id="WP_245628408.1">
    <property type="nucleotide sequence ID" value="NZ_LOED01000009.1"/>
</dbReference>
<dbReference type="NCBIfam" id="TIGR00933">
    <property type="entry name" value="2a38"/>
    <property type="match status" value="1"/>
</dbReference>
<dbReference type="PATRIC" id="fig|520764.3.peg.1059"/>
<comment type="subcellular location">
    <subcellularLocation>
        <location evidence="1">Cell membrane</location>
        <topology evidence="1">Multi-pass membrane protein</topology>
    </subcellularLocation>
</comment>
<sequence length="457" mass="49573">MSDIRRRSKIKAVAFGHNLRLKPAQILVLGFAAVILSGALLLTLPVASRTGESVGFLNALFTATSATCVTGLVVVDTYTQYSIFGQIVILLLIQIGGLGFMTMATLIFLILGKRITLRERLVMQEALNQLTIAGVVKLARYVIFTTLLFEGIGAFLLSLRFVKIYGFSRGIYAGIFHAVSAFNNAGFDVIGDFKSLTPFVEDPLINIVIMALIIFGGLGFSVICDVFSTRSFHRLSLHSKIVLTMTAILLISGFLTIYALEHENPKTLGNLSPSGKILAAAFQSVTSRTAGFNTISQSDMTLPAKYFTILLMFIGASPGSTGGGVKTSTFFLLLLMVYTVITSREHVEIYSRRVPWDNVFKACVIVVVALLLIFTVSFLLTLTEKTDFITILFETVSAFGTVGLSLGITPHLSDVGKILIIITMFCGRVGPLTVALALATRKKIAPIKYPEERVLVG</sequence>
<feature type="transmembrane region" description="Helical" evidence="10">
    <location>
        <begin position="171"/>
        <end position="191"/>
    </location>
</feature>
<feature type="transmembrane region" description="Helical" evidence="10">
    <location>
        <begin position="53"/>
        <end position="75"/>
    </location>
</feature>